<dbReference type="RefSeq" id="WP_077691288.1">
    <property type="nucleotide sequence ID" value="NZ_JACCHL010000001.1"/>
</dbReference>
<dbReference type="Pfam" id="PF13378">
    <property type="entry name" value="MR_MLE_C"/>
    <property type="match status" value="1"/>
</dbReference>
<dbReference type="Proteomes" id="UP000189004">
    <property type="component" value="Unassembled WGS sequence"/>
</dbReference>
<evidence type="ECO:0000313" key="4">
    <source>
        <dbReference type="Proteomes" id="UP000189004"/>
    </source>
</evidence>
<proteinExistence type="predicted"/>
<reference evidence="3" key="1">
    <citation type="submission" date="2016-08" db="EMBL/GenBank/DDBJ databases">
        <authorList>
            <person name="Seilhamer J.J."/>
        </authorList>
    </citation>
    <scope>NUCLEOTIDE SEQUENCE [LARGE SCALE GENOMIC DNA]</scope>
    <source>
        <strain evidence="3">UTMC102</strain>
    </source>
</reference>
<dbReference type="SUPFAM" id="SSF51604">
    <property type="entry name" value="Enolase C-terminal domain-like"/>
    <property type="match status" value="1"/>
</dbReference>
<dbReference type="InterPro" id="IPR029065">
    <property type="entry name" value="Enolase_C-like"/>
</dbReference>
<dbReference type="InterPro" id="IPR013342">
    <property type="entry name" value="Mandelate_racemase_C"/>
</dbReference>
<dbReference type="EMBL" id="JACCHL010000001">
    <property type="protein sequence ID" value="NYH51088.1"/>
    <property type="molecule type" value="Genomic_DNA"/>
</dbReference>
<evidence type="ECO:0000313" key="3">
    <source>
        <dbReference type="EMBL" id="OOC54867.1"/>
    </source>
</evidence>
<dbReference type="GO" id="GO:0008927">
    <property type="term" value="F:mannonate dehydratase activity"/>
    <property type="evidence" value="ECO:0007669"/>
    <property type="project" value="UniProtKB-EC"/>
</dbReference>
<dbReference type="Proteomes" id="UP000584931">
    <property type="component" value="Unassembled WGS sequence"/>
</dbReference>
<reference evidence="2 5" key="3">
    <citation type="submission" date="2020-07" db="EMBL/GenBank/DDBJ databases">
        <title>Sequencing the genomes of 1000 actinobacteria strains.</title>
        <authorList>
            <person name="Klenk H.-P."/>
        </authorList>
    </citation>
    <scope>NUCLEOTIDE SEQUENCE [LARGE SCALE GENOMIC DNA]</scope>
    <source>
        <strain evidence="2 5">DSM 45278</strain>
    </source>
</reference>
<keyword evidence="4" id="KW-1185">Reference proteome</keyword>
<dbReference type="SFLD" id="SFLDG00033">
    <property type="entry name" value="mannonate_dehydratase"/>
    <property type="match status" value="1"/>
</dbReference>
<dbReference type="InterPro" id="IPR018110">
    <property type="entry name" value="Mandel_Rmase/mucon_lact_enz_CS"/>
</dbReference>
<dbReference type="InterPro" id="IPR036849">
    <property type="entry name" value="Enolase-like_C_sf"/>
</dbReference>
<dbReference type="Gene3D" id="3.20.20.120">
    <property type="entry name" value="Enolase-like C-terminal domain"/>
    <property type="match status" value="1"/>
</dbReference>
<dbReference type="EC" id="4.2.1.8" evidence="2"/>
<evidence type="ECO:0000313" key="2">
    <source>
        <dbReference type="EMBL" id="NYH51088.1"/>
    </source>
</evidence>
<evidence type="ECO:0000259" key="1">
    <source>
        <dbReference type="SMART" id="SM00922"/>
    </source>
</evidence>
<dbReference type="NCBIfam" id="NF011654">
    <property type="entry name" value="PRK15072.1"/>
    <property type="match status" value="1"/>
</dbReference>
<dbReference type="EMBL" id="MCOK01000001">
    <property type="protein sequence ID" value="OOC54867.1"/>
    <property type="molecule type" value="Genomic_DNA"/>
</dbReference>
<accession>A0A7Y9XAQ0</accession>
<dbReference type="SFLD" id="SFLDS00001">
    <property type="entry name" value="Enolase"/>
    <property type="match status" value="1"/>
</dbReference>
<dbReference type="GO" id="GO:0000287">
    <property type="term" value="F:magnesium ion binding"/>
    <property type="evidence" value="ECO:0007669"/>
    <property type="project" value="UniProtKB-ARBA"/>
</dbReference>
<reference evidence="4" key="2">
    <citation type="submission" date="2016-08" db="EMBL/GenBank/DDBJ databases">
        <authorList>
            <person name="Tokovenko B."/>
            <person name="Kalinowski J."/>
        </authorList>
    </citation>
    <scope>NUCLEOTIDE SEQUENCE [LARGE SCALE GENOMIC DNA]</scope>
    <source>
        <strain evidence="4">UTMC102</strain>
    </source>
</reference>
<dbReference type="GO" id="GO:0016052">
    <property type="term" value="P:carbohydrate catabolic process"/>
    <property type="evidence" value="ECO:0007669"/>
    <property type="project" value="UniProtKB-ARBA"/>
</dbReference>
<organism evidence="3 4">
    <name type="scientific">Nocardiopsis sinuspersici</name>
    <dbReference type="NCBI Taxonomy" id="501010"/>
    <lineage>
        <taxon>Bacteria</taxon>
        <taxon>Bacillati</taxon>
        <taxon>Actinomycetota</taxon>
        <taxon>Actinomycetes</taxon>
        <taxon>Streptosporangiales</taxon>
        <taxon>Nocardiopsidaceae</taxon>
        <taxon>Nocardiopsis</taxon>
    </lineage>
</organism>
<gene>
    <name evidence="2" type="ORF">HNR06_000677</name>
    <name evidence="3" type="ORF">NOSIN_14545</name>
</gene>
<dbReference type="PANTHER" id="PTHR48080">
    <property type="entry name" value="D-GALACTONATE DEHYDRATASE-RELATED"/>
    <property type="match status" value="1"/>
</dbReference>
<dbReference type="NCBIfam" id="NF043051">
    <property type="entry name" value="ManoateDhtManD"/>
    <property type="match status" value="1"/>
</dbReference>
<protein>
    <submittedName>
        <fullName evidence="2 3">Mannonate dehydratase</fullName>
        <ecNumber evidence="2">4.2.1.8</ecNumber>
    </submittedName>
</protein>
<dbReference type="InterPro" id="IPR034589">
    <property type="entry name" value="D-mannonate_dehydratase-like"/>
</dbReference>
<feature type="domain" description="Mandelate racemase/muconate lactonizing enzyme C-terminal" evidence="1">
    <location>
        <begin position="128"/>
        <end position="259"/>
    </location>
</feature>
<sequence length="404" mass="44625">MRITSADVIVTCPGRNYVTLRITTEDGVTGLGDATLNGRELSVASYLRDHVCPLLIGREAGRINDIWQYLYRGAYWRRGPVTMTAIAAVDCALWDILGKEVGRPVHQLLGGAAREGVMVYGHASGGSVDELLDSVAEFLDRGYRAVRVQAAVPGLESTYGLHHPGTGATYEPADAAVPTDNVWHTPAYLDFAPEMVRAVRERFGYGFHLLHDVHHRLSPLEAAQLGKALEPYRMFWIEDPTPAEDQEAFRTIRGHTTTPLAVGEVFNSIWDCQHLITERLIDYVRMSVSHSGGITHLRRVFDLADLYGVRTGSHGAGDLSPVSLAAALHLDLTVPNFGIQEYMGHLEPASEVFRTTHTFEDGYMHPGDAPGLGVEIDEAAAARYPYEPRYLPVNRRLDGSMHDW</sequence>
<keyword evidence="2" id="KW-0456">Lyase</keyword>
<dbReference type="InterPro" id="IPR013341">
    <property type="entry name" value="Mandelate_racemase_N_dom"/>
</dbReference>
<dbReference type="GO" id="GO:0009063">
    <property type="term" value="P:amino acid catabolic process"/>
    <property type="evidence" value="ECO:0007669"/>
    <property type="project" value="InterPro"/>
</dbReference>
<dbReference type="Gene3D" id="3.30.390.10">
    <property type="entry name" value="Enolase-like, N-terminal domain"/>
    <property type="match status" value="1"/>
</dbReference>
<dbReference type="AlphaFoldDB" id="A0A1V3C267"/>
<dbReference type="Pfam" id="PF02746">
    <property type="entry name" value="MR_MLE_N"/>
    <property type="match status" value="1"/>
</dbReference>
<dbReference type="SMART" id="SM00922">
    <property type="entry name" value="MR_MLE"/>
    <property type="match status" value="1"/>
</dbReference>
<dbReference type="PANTHER" id="PTHR48080:SF6">
    <property type="entry name" value="STARVATION-SENSING PROTEIN RSPA"/>
    <property type="match status" value="1"/>
</dbReference>
<dbReference type="OrthoDB" id="9802699at2"/>
<accession>A0A1V3C267</accession>
<dbReference type="InterPro" id="IPR029017">
    <property type="entry name" value="Enolase-like_N"/>
</dbReference>
<dbReference type="SUPFAM" id="SSF54826">
    <property type="entry name" value="Enolase N-terminal domain-like"/>
    <property type="match status" value="1"/>
</dbReference>
<dbReference type="PROSITE" id="PS00908">
    <property type="entry name" value="MR_MLE_1"/>
    <property type="match status" value="1"/>
</dbReference>
<name>A0A1V3C267_9ACTN</name>
<dbReference type="PROSITE" id="PS00909">
    <property type="entry name" value="MR_MLE_2"/>
    <property type="match status" value="1"/>
</dbReference>
<dbReference type="STRING" id="501010.NOSIN_14545"/>
<dbReference type="InterPro" id="IPR034593">
    <property type="entry name" value="DgoD-like"/>
</dbReference>
<comment type="caution">
    <text evidence="3">The sequence shown here is derived from an EMBL/GenBank/DDBJ whole genome shotgun (WGS) entry which is preliminary data.</text>
</comment>
<evidence type="ECO:0000313" key="5">
    <source>
        <dbReference type="Proteomes" id="UP000584931"/>
    </source>
</evidence>